<dbReference type="EMBL" id="KK583200">
    <property type="protein sequence ID" value="KDO30830.1"/>
    <property type="molecule type" value="Genomic_DNA"/>
</dbReference>
<evidence type="ECO:0008006" key="9">
    <source>
        <dbReference type="Google" id="ProtNLM"/>
    </source>
</evidence>
<dbReference type="OrthoDB" id="75190at2759"/>
<keyword evidence="8" id="KW-1185">Reference proteome</keyword>
<protein>
    <recommendedName>
        <fullName evidence="9">AB hydrolase-1 domain-containing protein</fullName>
    </recommendedName>
</protein>
<evidence type="ECO:0000313" key="8">
    <source>
        <dbReference type="Proteomes" id="UP000030745"/>
    </source>
</evidence>
<dbReference type="STRING" id="695850.A0A067CNL9"/>
<feature type="signal peptide" evidence="4">
    <location>
        <begin position="1"/>
        <end position="19"/>
    </location>
</feature>
<sequence length="567" mass="61000">MVALSSLAVAWTQLLSNYAQLLPSSAADWALLAYNVLDRPSSPRVSTPHAASVGTAVGAGPFHWSLCPDHADDMRYQCGYLTVPLDHLDPTTNATLDIAVQKYTTNATPSLGTILVNPGGPGGPGTGMAIPLMATITGGQYDILGFDPRGIGKSRPMQCSKNRFTAAIEGAAIADLESPLAHGFISDAEADAYASNYALPIARCHLYDGDYLPYLSTAFVARDMDLIRAALGQDLMHYYGVSYGSFLGITYANMFPQRVGRFVIDAVLDPELYTGPAPALMAGSFRDTDRIFAGFAADCEAAGPRNCALADSSAPRPYLLSRLRAFLANVTASPLLVPGGDDVVRLTDTAVRNLIVPHLYSAMRWPQLALELKALMDGTYSAPLKNASCDDLDADTGVGMAYQAYIGNDGDWEGNAKANWTSALRSVQNATRVLFDPEMNNIMAVKFWKTRAVERYDGPWGKAYANKVVILNNELDPVCPLHSAQHVRDLMGPMHSVLVTRDGYGHGAAVSQPSACLHRILVDLYSNGSYPVNDTRCGVDHGPFDAPTLPTTLLDAMTRLATMRIRK</sequence>
<dbReference type="GO" id="GO:0016787">
    <property type="term" value="F:hydrolase activity"/>
    <property type="evidence" value="ECO:0007669"/>
    <property type="project" value="UniProtKB-KW"/>
</dbReference>
<feature type="chain" id="PRO_5001634702" description="AB hydrolase-1 domain-containing protein" evidence="4">
    <location>
        <begin position="20"/>
        <end position="567"/>
    </location>
</feature>
<dbReference type="Gene3D" id="3.40.50.1820">
    <property type="entry name" value="alpha/beta hydrolase"/>
    <property type="match status" value="1"/>
</dbReference>
<evidence type="ECO:0000256" key="4">
    <source>
        <dbReference type="SAM" id="SignalP"/>
    </source>
</evidence>
<dbReference type="InterPro" id="IPR013595">
    <property type="entry name" value="Pept_S33_TAP-like_C"/>
</dbReference>
<feature type="domain" description="AB hydrolase-1" evidence="5">
    <location>
        <begin position="113"/>
        <end position="269"/>
    </location>
</feature>
<dbReference type="Proteomes" id="UP000030745">
    <property type="component" value="Unassembled WGS sequence"/>
</dbReference>
<proteinExistence type="inferred from homology"/>
<dbReference type="Pfam" id="PF00561">
    <property type="entry name" value="Abhydrolase_1"/>
    <property type="match status" value="1"/>
</dbReference>
<dbReference type="SUPFAM" id="SSF53474">
    <property type="entry name" value="alpha/beta-Hydrolases"/>
    <property type="match status" value="1"/>
</dbReference>
<dbReference type="PANTHER" id="PTHR43248">
    <property type="entry name" value="2-SUCCINYL-6-HYDROXY-2,4-CYCLOHEXADIENE-1-CARBOXYLATE SYNTHASE"/>
    <property type="match status" value="1"/>
</dbReference>
<evidence type="ECO:0000256" key="3">
    <source>
        <dbReference type="ARBA" id="ARBA00022801"/>
    </source>
</evidence>
<feature type="domain" description="Peptidase S33 tripeptidyl aminopeptidase-like C-terminal" evidence="6">
    <location>
        <begin position="445"/>
        <end position="537"/>
    </location>
</feature>
<dbReference type="InterPro" id="IPR029058">
    <property type="entry name" value="AB_hydrolase_fold"/>
</dbReference>
<evidence type="ECO:0000256" key="2">
    <source>
        <dbReference type="ARBA" id="ARBA00022729"/>
    </source>
</evidence>
<evidence type="ECO:0000259" key="5">
    <source>
        <dbReference type="Pfam" id="PF00561"/>
    </source>
</evidence>
<keyword evidence="2 4" id="KW-0732">Signal</keyword>
<gene>
    <name evidence="7" type="ORF">SPRG_04731</name>
</gene>
<dbReference type="Pfam" id="PF08386">
    <property type="entry name" value="Abhydrolase_4"/>
    <property type="match status" value="1"/>
</dbReference>
<accession>A0A067CNL9</accession>
<dbReference type="InterPro" id="IPR000073">
    <property type="entry name" value="AB_hydrolase_1"/>
</dbReference>
<evidence type="ECO:0000313" key="7">
    <source>
        <dbReference type="EMBL" id="KDO30830.1"/>
    </source>
</evidence>
<dbReference type="AlphaFoldDB" id="A0A067CNL9"/>
<reference evidence="7 8" key="1">
    <citation type="journal article" date="2013" name="PLoS Genet.">
        <title>Distinctive expansion of potential virulence genes in the genome of the oomycete fish pathogen Saprolegnia parasitica.</title>
        <authorList>
            <person name="Jiang R.H."/>
            <person name="de Bruijn I."/>
            <person name="Haas B.J."/>
            <person name="Belmonte R."/>
            <person name="Lobach L."/>
            <person name="Christie J."/>
            <person name="van den Ackerveken G."/>
            <person name="Bottin A."/>
            <person name="Bulone V."/>
            <person name="Diaz-Moreno S.M."/>
            <person name="Dumas B."/>
            <person name="Fan L."/>
            <person name="Gaulin E."/>
            <person name="Govers F."/>
            <person name="Grenville-Briggs L.J."/>
            <person name="Horner N.R."/>
            <person name="Levin J.Z."/>
            <person name="Mammella M."/>
            <person name="Meijer H.J."/>
            <person name="Morris P."/>
            <person name="Nusbaum C."/>
            <person name="Oome S."/>
            <person name="Phillips A.J."/>
            <person name="van Rooyen D."/>
            <person name="Rzeszutek E."/>
            <person name="Saraiva M."/>
            <person name="Secombes C.J."/>
            <person name="Seidl M.F."/>
            <person name="Snel B."/>
            <person name="Stassen J.H."/>
            <person name="Sykes S."/>
            <person name="Tripathy S."/>
            <person name="van den Berg H."/>
            <person name="Vega-Arreguin J.C."/>
            <person name="Wawra S."/>
            <person name="Young S.K."/>
            <person name="Zeng Q."/>
            <person name="Dieguez-Uribeondo J."/>
            <person name="Russ C."/>
            <person name="Tyler B.M."/>
            <person name="van West P."/>
        </authorList>
    </citation>
    <scope>NUCLEOTIDE SEQUENCE [LARGE SCALE GENOMIC DNA]</scope>
    <source>
        <strain evidence="7 8">CBS 223.65</strain>
    </source>
</reference>
<keyword evidence="3" id="KW-0378">Hydrolase</keyword>
<name>A0A067CNL9_SAPPC</name>
<organism evidence="7 8">
    <name type="scientific">Saprolegnia parasitica (strain CBS 223.65)</name>
    <dbReference type="NCBI Taxonomy" id="695850"/>
    <lineage>
        <taxon>Eukaryota</taxon>
        <taxon>Sar</taxon>
        <taxon>Stramenopiles</taxon>
        <taxon>Oomycota</taxon>
        <taxon>Saprolegniomycetes</taxon>
        <taxon>Saprolegniales</taxon>
        <taxon>Saprolegniaceae</taxon>
        <taxon>Saprolegnia</taxon>
    </lineage>
</organism>
<dbReference type="KEGG" id="spar:SPRG_04731"/>
<dbReference type="RefSeq" id="XP_012198527.1">
    <property type="nucleotide sequence ID" value="XM_012343137.1"/>
</dbReference>
<dbReference type="GeneID" id="24127162"/>
<dbReference type="PANTHER" id="PTHR43248:SF29">
    <property type="entry name" value="TRIPEPTIDYL AMINOPEPTIDASE"/>
    <property type="match status" value="1"/>
</dbReference>
<evidence type="ECO:0000259" key="6">
    <source>
        <dbReference type="Pfam" id="PF08386"/>
    </source>
</evidence>
<dbReference type="VEuPathDB" id="FungiDB:SPRG_04731"/>
<dbReference type="InterPro" id="IPR051601">
    <property type="entry name" value="Serine_prot/Carboxylest_S33"/>
</dbReference>
<evidence type="ECO:0000256" key="1">
    <source>
        <dbReference type="ARBA" id="ARBA00010088"/>
    </source>
</evidence>
<comment type="similarity">
    <text evidence="1">Belongs to the peptidase S33 family.</text>
</comment>